<feature type="domain" description="Sialidase" evidence="4">
    <location>
        <begin position="373"/>
        <end position="640"/>
    </location>
</feature>
<comment type="caution">
    <text evidence="5">The sequence shown here is derived from an EMBL/GenBank/DDBJ whole genome shotgun (WGS) entry which is preliminary data.</text>
</comment>
<dbReference type="AlphaFoldDB" id="A0A7W7YLL0"/>
<dbReference type="GO" id="GO:0046872">
    <property type="term" value="F:metal ion binding"/>
    <property type="evidence" value="ECO:0007669"/>
    <property type="project" value="UniProtKB-KW"/>
</dbReference>
<comment type="cofactor">
    <cofactor evidence="2">
        <name>Zn(2+)</name>
        <dbReference type="ChEBI" id="CHEBI:29105"/>
    </cofactor>
    <text evidence="2">Binds 1 divalent metal cation per subunit.</text>
</comment>
<feature type="domain" description="SMP-30/Gluconolactonase/LRE-like region" evidence="3">
    <location>
        <begin position="66"/>
        <end position="300"/>
    </location>
</feature>
<evidence type="ECO:0000256" key="2">
    <source>
        <dbReference type="PIRSR" id="PIRSR605511-2"/>
    </source>
</evidence>
<dbReference type="InterPro" id="IPR011042">
    <property type="entry name" value="6-blade_b-propeller_TolB-like"/>
</dbReference>
<dbReference type="EMBL" id="JACHIF010000004">
    <property type="protein sequence ID" value="MBB5038190.1"/>
    <property type="molecule type" value="Genomic_DNA"/>
</dbReference>
<feature type="active site" description="Proton donor/acceptor" evidence="1">
    <location>
        <position position="243"/>
    </location>
</feature>
<reference evidence="5 6" key="1">
    <citation type="submission" date="2020-08" db="EMBL/GenBank/DDBJ databases">
        <title>Genomic Encyclopedia of Type Strains, Phase IV (KMG-IV): sequencing the most valuable type-strain genomes for metagenomic binning, comparative biology and taxonomic classification.</title>
        <authorList>
            <person name="Goeker M."/>
        </authorList>
    </citation>
    <scope>NUCLEOTIDE SEQUENCE [LARGE SCALE GENOMIC DNA]</scope>
    <source>
        <strain evidence="5 6">DSM 12251</strain>
    </source>
</reference>
<dbReference type="InterPro" id="IPR051262">
    <property type="entry name" value="SMP-30/CGR1_Lactonase"/>
</dbReference>
<dbReference type="InterPro" id="IPR005511">
    <property type="entry name" value="SMP-30"/>
</dbReference>
<dbReference type="Proteomes" id="UP000534294">
    <property type="component" value="Unassembled WGS sequence"/>
</dbReference>
<dbReference type="InterPro" id="IPR013658">
    <property type="entry name" value="SGL"/>
</dbReference>
<sequence length="664" mass="73351">MLKGPFENDNHGVRETLIFAALVYPVMLRPFLTVLVLLSGPTFAAEEALFQASPLTEKGLFTDGIEGPACDEAGNIYCVKFGGEHTLGKTSPQGKAALFVNLPTGSTANGIRLGPDGFLYVADYTGHNILKVNRQTGETIVWAHEPTLNQPNDLAILDDGSFYASDPNWKAGTGQIWRISREGKFTKVAPDMGTTNGIDVSPDGKTLYVNESVQRKVWAFSIESDGSLNNKRLLREFPDFGFDGMRLDVKGNLYITRHGKGTVVKLSPKGDILREITLPGSNPSNICFGGPDGRTAYVTEMQNGQLVQFRVDQPGLEWQRLQDWRAADQEKKPAQVKTAAAIRDVCAWPNLTTLRDGTVIAVVHNQPGHGTMEGDIDCWASKDGLAWEKRSTITRHVPHTIRMNHAVGLAANGDLIVLCSGWTDVKQPQRPKQAPFRDDILSNWVLRSTDGGRTWTQHENFPAPEDGWTHYIPFGDIWARDGALYTSCYHGQFTDATKSTKTKGYRSWLFRSDDDGASWKAVSVIGARHNETDLFPLGGKSWLAAARVEAMDLYRSDDDGATWQAPLRVTGRNEINGHLTRLKDGRLLLTYGVRVARQYGVRAKFSSDDGTTWSDPIRVAHSHSWDCGYPSSVQLANGDIVTAYYSKDSPLYSGYHMGVAVWKL</sequence>
<evidence type="ECO:0000313" key="6">
    <source>
        <dbReference type="Proteomes" id="UP000534294"/>
    </source>
</evidence>
<dbReference type="Pfam" id="PF08450">
    <property type="entry name" value="SGL"/>
    <property type="match status" value="1"/>
</dbReference>
<accession>A0A7W7YLL0</accession>
<dbReference type="PANTHER" id="PTHR47572">
    <property type="entry name" value="LIPOPROTEIN-RELATED"/>
    <property type="match status" value="1"/>
</dbReference>
<evidence type="ECO:0000256" key="1">
    <source>
        <dbReference type="PIRSR" id="PIRSR605511-1"/>
    </source>
</evidence>
<evidence type="ECO:0000259" key="4">
    <source>
        <dbReference type="Pfam" id="PF13088"/>
    </source>
</evidence>
<name>A0A7W7YLL0_9BACT</name>
<dbReference type="PANTHER" id="PTHR47572:SF5">
    <property type="entry name" value="BLR2277 PROTEIN"/>
    <property type="match status" value="1"/>
</dbReference>
<protein>
    <submittedName>
        <fullName evidence="5">Sugar lactone lactonase YvrE</fullName>
    </submittedName>
</protein>
<dbReference type="InterPro" id="IPR036278">
    <property type="entry name" value="Sialidase_sf"/>
</dbReference>
<keyword evidence="2" id="KW-0862">Zinc</keyword>
<proteinExistence type="predicted"/>
<dbReference type="SUPFAM" id="SSF50939">
    <property type="entry name" value="Sialidases"/>
    <property type="match status" value="1"/>
</dbReference>
<dbReference type="PRINTS" id="PR01790">
    <property type="entry name" value="SMP30FAMILY"/>
</dbReference>
<dbReference type="Pfam" id="PF13088">
    <property type="entry name" value="BNR_2"/>
    <property type="match status" value="1"/>
</dbReference>
<feature type="binding site" evidence="2">
    <location>
        <position position="66"/>
    </location>
    <ligand>
        <name>a divalent metal cation</name>
        <dbReference type="ChEBI" id="CHEBI:60240"/>
    </ligand>
</feature>
<feature type="binding site" evidence="2">
    <location>
        <position position="196"/>
    </location>
    <ligand>
        <name>a divalent metal cation</name>
        <dbReference type="ChEBI" id="CHEBI:60240"/>
    </ligand>
</feature>
<dbReference type="Gene3D" id="2.120.10.10">
    <property type="match status" value="1"/>
</dbReference>
<organism evidence="5 6">
    <name type="scientific">Prosthecobacter dejongeii</name>
    <dbReference type="NCBI Taxonomy" id="48465"/>
    <lineage>
        <taxon>Bacteria</taxon>
        <taxon>Pseudomonadati</taxon>
        <taxon>Verrucomicrobiota</taxon>
        <taxon>Verrucomicrobiia</taxon>
        <taxon>Verrucomicrobiales</taxon>
        <taxon>Verrucomicrobiaceae</taxon>
        <taxon>Prosthecobacter</taxon>
    </lineage>
</organism>
<dbReference type="Gene3D" id="2.120.10.30">
    <property type="entry name" value="TolB, C-terminal domain"/>
    <property type="match status" value="1"/>
</dbReference>
<dbReference type="InterPro" id="IPR011040">
    <property type="entry name" value="Sialidase"/>
</dbReference>
<dbReference type="RefSeq" id="WP_184208763.1">
    <property type="nucleotide sequence ID" value="NZ_JACHIF010000004.1"/>
</dbReference>
<keyword evidence="2" id="KW-0479">Metal-binding</keyword>
<dbReference type="SUPFAM" id="SSF63829">
    <property type="entry name" value="Calcium-dependent phosphotriesterase"/>
    <property type="match status" value="1"/>
</dbReference>
<gene>
    <name evidence="5" type="ORF">HNQ64_002448</name>
</gene>
<feature type="binding site" evidence="2">
    <location>
        <position position="243"/>
    </location>
    <ligand>
        <name>a divalent metal cation</name>
        <dbReference type="ChEBI" id="CHEBI:60240"/>
    </ligand>
</feature>
<evidence type="ECO:0000259" key="3">
    <source>
        <dbReference type="Pfam" id="PF08450"/>
    </source>
</evidence>
<keyword evidence="6" id="KW-1185">Reference proteome</keyword>
<dbReference type="CDD" id="cd15482">
    <property type="entry name" value="Sialidase_non-viral"/>
    <property type="match status" value="1"/>
</dbReference>
<evidence type="ECO:0000313" key="5">
    <source>
        <dbReference type="EMBL" id="MBB5038190.1"/>
    </source>
</evidence>
<feature type="binding site" evidence="2">
    <location>
        <position position="152"/>
    </location>
    <ligand>
        <name>substrate</name>
    </ligand>
</feature>